<protein>
    <recommendedName>
        <fullName evidence="2">SGNH hydrolase-type esterase domain-containing protein</fullName>
    </recommendedName>
</protein>
<feature type="signal peptide" evidence="1">
    <location>
        <begin position="1"/>
        <end position="32"/>
    </location>
</feature>
<dbReference type="EMBL" id="BFEA01002112">
    <property type="protein sequence ID" value="GBG93518.1"/>
    <property type="molecule type" value="Genomic_DNA"/>
</dbReference>
<sequence>MPVSFKPFASPGLARTLKGLALAAAWLGLIASQGSEMAQAQVRRVKDVVEKASKAKPPSHRSQRQGMFALTQIERASVVMLGDSLTERAQWSEITGCPFVANRGIGADDSAGVLRRLDEVTKLNPFAVFLMIGVNDVASSVPVEKIAANVQQVVAQLNEADVKVYLTAVLPVTQGYRRKINPKINELNVLYARMQSDRVKFIDFTRDVVGEEGALADTLSIDGIHLSPEGYRIWRDAITPLVSEHCVNPPRPTKAART</sequence>
<dbReference type="Pfam" id="PF13472">
    <property type="entry name" value="Lipase_GDSL_2"/>
    <property type="match status" value="1"/>
</dbReference>
<dbReference type="GO" id="GO:0004622">
    <property type="term" value="F:phosphatidylcholine lysophospholipase activity"/>
    <property type="evidence" value="ECO:0007669"/>
    <property type="project" value="TreeGrafter"/>
</dbReference>
<gene>
    <name evidence="3" type="ORF">CBR_g72774</name>
</gene>
<dbReference type="Gene3D" id="3.40.50.1110">
    <property type="entry name" value="SGNH hydrolase"/>
    <property type="match status" value="1"/>
</dbReference>
<comment type="caution">
    <text evidence="3">The sequence shown here is derived from an EMBL/GenBank/DDBJ whole genome shotgun (WGS) entry which is preliminary data.</text>
</comment>
<dbReference type="InterPro" id="IPR036514">
    <property type="entry name" value="SGNH_hydro_sf"/>
</dbReference>
<dbReference type="PANTHER" id="PTHR30383">
    <property type="entry name" value="THIOESTERASE 1/PROTEASE 1/LYSOPHOSPHOLIPASE L1"/>
    <property type="match status" value="1"/>
</dbReference>
<accession>A0A388MG15</accession>
<keyword evidence="1" id="KW-0732">Signal</keyword>
<proteinExistence type="predicted"/>
<dbReference type="InterPro" id="IPR013830">
    <property type="entry name" value="SGNH_hydro"/>
</dbReference>
<dbReference type="InterPro" id="IPR051532">
    <property type="entry name" value="Ester_Hydrolysis_Enzymes"/>
</dbReference>
<feature type="chain" id="PRO_5017407013" description="SGNH hydrolase-type esterase domain-containing protein" evidence="1">
    <location>
        <begin position="33"/>
        <end position="258"/>
    </location>
</feature>
<dbReference type="AlphaFoldDB" id="A0A388MG15"/>
<dbReference type="OrthoDB" id="505607at2759"/>
<name>A0A388MG15_CHABU</name>
<dbReference type="SUPFAM" id="SSF52266">
    <property type="entry name" value="SGNH hydrolase"/>
    <property type="match status" value="1"/>
</dbReference>
<dbReference type="PANTHER" id="PTHR30383:SF5">
    <property type="entry name" value="SGNH HYDROLASE-TYPE ESTERASE DOMAIN-CONTAINING PROTEIN"/>
    <property type="match status" value="1"/>
</dbReference>
<organism evidence="3 4">
    <name type="scientific">Chara braunii</name>
    <name type="common">Braun's stonewort</name>
    <dbReference type="NCBI Taxonomy" id="69332"/>
    <lineage>
        <taxon>Eukaryota</taxon>
        <taxon>Viridiplantae</taxon>
        <taxon>Streptophyta</taxon>
        <taxon>Charophyceae</taxon>
        <taxon>Charales</taxon>
        <taxon>Characeae</taxon>
        <taxon>Chara</taxon>
    </lineage>
</organism>
<evidence type="ECO:0000313" key="4">
    <source>
        <dbReference type="Proteomes" id="UP000265515"/>
    </source>
</evidence>
<reference evidence="3 4" key="1">
    <citation type="journal article" date="2018" name="Cell">
        <title>The Chara Genome: Secondary Complexity and Implications for Plant Terrestrialization.</title>
        <authorList>
            <person name="Nishiyama T."/>
            <person name="Sakayama H."/>
            <person name="Vries J.D."/>
            <person name="Buschmann H."/>
            <person name="Saint-Marcoux D."/>
            <person name="Ullrich K.K."/>
            <person name="Haas F.B."/>
            <person name="Vanderstraeten L."/>
            <person name="Becker D."/>
            <person name="Lang D."/>
            <person name="Vosolsobe S."/>
            <person name="Rombauts S."/>
            <person name="Wilhelmsson P.K.I."/>
            <person name="Janitza P."/>
            <person name="Kern R."/>
            <person name="Heyl A."/>
            <person name="Rumpler F."/>
            <person name="Villalobos L.I.A.C."/>
            <person name="Clay J.M."/>
            <person name="Skokan R."/>
            <person name="Toyoda A."/>
            <person name="Suzuki Y."/>
            <person name="Kagoshima H."/>
            <person name="Schijlen E."/>
            <person name="Tajeshwar N."/>
            <person name="Catarino B."/>
            <person name="Hetherington A.J."/>
            <person name="Saltykova A."/>
            <person name="Bonnot C."/>
            <person name="Breuninger H."/>
            <person name="Symeonidi A."/>
            <person name="Radhakrishnan G.V."/>
            <person name="Van Nieuwerburgh F."/>
            <person name="Deforce D."/>
            <person name="Chang C."/>
            <person name="Karol K.G."/>
            <person name="Hedrich R."/>
            <person name="Ulvskov P."/>
            <person name="Glockner G."/>
            <person name="Delwiche C.F."/>
            <person name="Petrasek J."/>
            <person name="Van de Peer Y."/>
            <person name="Friml J."/>
            <person name="Beilby M."/>
            <person name="Dolan L."/>
            <person name="Kohara Y."/>
            <person name="Sugano S."/>
            <person name="Fujiyama A."/>
            <person name="Delaux P.-M."/>
            <person name="Quint M."/>
            <person name="TheiBen G."/>
            <person name="Hagemann M."/>
            <person name="Harholt J."/>
            <person name="Dunand C."/>
            <person name="Zachgo S."/>
            <person name="Langdale J."/>
            <person name="Maumus F."/>
            <person name="Straeten D.V.D."/>
            <person name="Gould S.B."/>
            <person name="Rensing S.A."/>
        </authorList>
    </citation>
    <scope>NUCLEOTIDE SEQUENCE [LARGE SCALE GENOMIC DNA]</scope>
    <source>
        <strain evidence="3 4">S276</strain>
    </source>
</reference>
<evidence type="ECO:0000256" key="1">
    <source>
        <dbReference type="SAM" id="SignalP"/>
    </source>
</evidence>
<dbReference type="Proteomes" id="UP000265515">
    <property type="component" value="Unassembled WGS sequence"/>
</dbReference>
<feature type="non-terminal residue" evidence="3">
    <location>
        <position position="258"/>
    </location>
</feature>
<evidence type="ECO:0000313" key="3">
    <source>
        <dbReference type="EMBL" id="GBG93518.1"/>
    </source>
</evidence>
<evidence type="ECO:0000259" key="2">
    <source>
        <dbReference type="Pfam" id="PF13472"/>
    </source>
</evidence>
<dbReference type="STRING" id="69332.A0A388MG15"/>
<keyword evidence="4" id="KW-1185">Reference proteome</keyword>
<feature type="domain" description="SGNH hydrolase-type esterase" evidence="2">
    <location>
        <begin position="83"/>
        <end position="233"/>
    </location>
</feature>